<name>A0A2H4IBI4_9CAUD</name>
<gene>
    <name evidence="1" type="ORF">Y3_210</name>
</gene>
<accession>A0A2H4IBI4</accession>
<protein>
    <submittedName>
        <fullName evidence="1">Uncharacterized protein</fullName>
    </submittedName>
</protein>
<organism evidence="1 2">
    <name type="scientific">Erwinia phage vB_EamM_Y3</name>
    <dbReference type="NCBI Taxonomy" id="1983553"/>
    <lineage>
        <taxon>Viruses</taxon>
        <taxon>Duplodnaviria</taxon>
        <taxon>Heunggongvirae</taxon>
        <taxon>Uroviricota</taxon>
        <taxon>Caudoviricetes</taxon>
        <taxon>Sasquatchvirus</taxon>
        <taxon>Sasquatchvirus Y3</taxon>
    </lineage>
</organism>
<keyword evidence="2" id="KW-1185">Reference proteome</keyword>
<evidence type="ECO:0000313" key="2">
    <source>
        <dbReference type="Proteomes" id="UP000240568"/>
    </source>
</evidence>
<reference evidence="1 2" key="1">
    <citation type="submission" date="2017-04" db="EMBL/GenBank/DDBJ databases">
        <authorList>
            <person name="Afonso C.L."/>
            <person name="Miller P.J."/>
            <person name="Scott M.A."/>
            <person name="Spackman E."/>
            <person name="Goraichik I."/>
            <person name="Dimitrov K.M."/>
            <person name="Suarez D.L."/>
            <person name="Swayne D.E."/>
        </authorList>
    </citation>
    <scope>NUCLEOTIDE SEQUENCE [LARGE SCALE GENOMIC DNA]</scope>
</reference>
<proteinExistence type="predicted"/>
<dbReference type="EMBL" id="KY984068">
    <property type="protein sequence ID" value="ARW58850.1"/>
    <property type="molecule type" value="Genomic_DNA"/>
</dbReference>
<sequence length="65" mass="7605">MFRIPRYRVVADLIHADGTFVTHTVASDIKDYDEVERSVAQLKRNPPSHFKTFSRVVPRWELSFA</sequence>
<evidence type="ECO:0000313" key="1">
    <source>
        <dbReference type="EMBL" id="ARW58850.1"/>
    </source>
</evidence>
<dbReference type="Proteomes" id="UP000240568">
    <property type="component" value="Segment"/>
</dbReference>